<keyword evidence="4" id="KW-1185">Reference proteome</keyword>
<proteinExistence type="predicted"/>
<feature type="transmembrane region" description="Helical" evidence="2">
    <location>
        <begin position="329"/>
        <end position="349"/>
    </location>
</feature>
<keyword evidence="2" id="KW-1133">Transmembrane helix</keyword>
<feature type="region of interest" description="Disordered" evidence="1">
    <location>
        <begin position="1"/>
        <end position="26"/>
    </location>
</feature>
<feature type="transmembrane region" description="Helical" evidence="2">
    <location>
        <begin position="396"/>
        <end position="425"/>
    </location>
</feature>
<keyword evidence="2" id="KW-0472">Membrane</keyword>
<evidence type="ECO:0000256" key="1">
    <source>
        <dbReference type="SAM" id="MobiDB-lite"/>
    </source>
</evidence>
<feature type="transmembrane region" description="Helical" evidence="2">
    <location>
        <begin position="361"/>
        <end position="384"/>
    </location>
</feature>
<protein>
    <recommendedName>
        <fullName evidence="5">DUF3667 domain-containing protein</fullName>
    </recommendedName>
</protein>
<feature type="compositionally biased region" description="Pro residues" evidence="1">
    <location>
        <begin position="1"/>
        <end position="10"/>
    </location>
</feature>
<gene>
    <name evidence="3" type="ORF">SAMN04487965_2554</name>
</gene>
<dbReference type="InterPro" id="IPR022134">
    <property type="entry name" value="DUF3667"/>
</dbReference>
<evidence type="ECO:0000313" key="3">
    <source>
        <dbReference type="EMBL" id="SHF72749.1"/>
    </source>
</evidence>
<sequence>MKSEYHPPPGKAGRATPAGWHSSPPPIWFSIKKTTRKLSSSPEAAGSPAQPPAQCANCGTQLLGPHCYACGQPVKGLVRHFSSILGDFFDTLLALDSRITRTLGPLISRPGYLTAEYFAGRRVRYVSPVRLFIFLCLTTFFIVQLSSDWNISDYDSEMSRAASVEEVEQLRDKTLAELAKARADSDEVAAAREGLKLAELKVRQQADVRIAQLQGKELIGEESTEGSEGESTADTDADDFCLVGLGDGCWDPGAEPVNIDGLPTAVNDWLTVQAVKANNNLRITREEPNRFKKAFLGAIPSTLIVLLPLFALILWVLYLFQRRLYMEHLIVALHSHAFLCLALLLVTLLADVQAWLETYGLIDAVCAWAIGLLCLWMPIYLLLMQKRVYGQGWGSTLVKFLVLGVSYSVLLALGATFTVLSSLAWL</sequence>
<evidence type="ECO:0000256" key="2">
    <source>
        <dbReference type="SAM" id="Phobius"/>
    </source>
</evidence>
<accession>A0A1M5E0I9</accession>
<reference evidence="4" key="1">
    <citation type="submission" date="2016-11" db="EMBL/GenBank/DDBJ databases">
        <authorList>
            <person name="Varghese N."/>
            <person name="Submissions S."/>
        </authorList>
    </citation>
    <scope>NUCLEOTIDE SEQUENCE [LARGE SCALE GENOMIC DNA]</scope>
    <source>
        <strain evidence="4">CGMCC 1.7063</strain>
    </source>
</reference>
<evidence type="ECO:0000313" key="4">
    <source>
        <dbReference type="Proteomes" id="UP000184170"/>
    </source>
</evidence>
<dbReference type="EMBL" id="FQVA01000003">
    <property type="protein sequence ID" value="SHF72749.1"/>
    <property type="molecule type" value="Genomic_DNA"/>
</dbReference>
<feature type="transmembrane region" description="Helical" evidence="2">
    <location>
        <begin position="294"/>
        <end position="317"/>
    </location>
</feature>
<dbReference type="Pfam" id="PF12412">
    <property type="entry name" value="DUF3667"/>
    <property type="match status" value="1"/>
</dbReference>
<dbReference type="AlphaFoldDB" id="A0A1M5E0I9"/>
<organism evidence="3 4">
    <name type="scientific">Microbulbifer donghaiensis</name>
    <dbReference type="NCBI Taxonomy" id="494016"/>
    <lineage>
        <taxon>Bacteria</taxon>
        <taxon>Pseudomonadati</taxon>
        <taxon>Pseudomonadota</taxon>
        <taxon>Gammaproteobacteria</taxon>
        <taxon>Cellvibrionales</taxon>
        <taxon>Microbulbiferaceae</taxon>
        <taxon>Microbulbifer</taxon>
    </lineage>
</organism>
<dbReference type="Proteomes" id="UP000184170">
    <property type="component" value="Unassembled WGS sequence"/>
</dbReference>
<dbReference type="STRING" id="494016.SAMN04487965_2554"/>
<keyword evidence="2" id="KW-0812">Transmembrane</keyword>
<name>A0A1M5E0I9_9GAMM</name>
<evidence type="ECO:0008006" key="5">
    <source>
        <dbReference type="Google" id="ProtNLM"/>
    </source>
</evidence>